<evidence type="ECO:0000313" key="1">
    <source>
        <dbReference type="EMBL" id="EHO69724.1"/>
    </source>
</evidence>
<name>H1HN37_9BACT</name>
<dbReference type="AlphaFoldDB" id="H1HN37"/>
<dbReference type="STRING" id="999422.HMPREF9944_01581"/>
<dbReference type="Proteomes" id="UP000003167">
    <property type="component" value="Unassembled WGS sequence"/>
</dbReference>
<evidence type="ECO:0000313" key="2">
    <source>
        <dbReference type="Proteomes" id="UP000003167"/>
    </source>
</evidence>
<accession>H1HN37</accession>
<organism evidence="1 2">
    <name type="scientific">Segatella maculosa OT 289</name>
    <dbReference type="NCBI Taxonomy" id="999422"/>
    <lineage>
        <taxon>Bacteria</taxon>
        <taxon>Pseudomonadati</taxon>
        <taxon>Bacteroidota</taxon>
        <taxon>Bacteroidia</taxon>
        <taxon>Bacteroidales</taxon>
        <taxon>Prevotellaceae</taxon>
        <taxon>Segatella</taxon>
    </lineage>
</organism>
<dbReference type="HOGENOM" id="CLU_3331460_0_0_10"/>
<comment type="caution">
    <text evidence="1">The sequence shown here is derived from an EMBL/GenBank/DDBJ whole genome shotgun (WGS) entry which is preliminary data.</text>
</comment>
<reference evidence="1 2" key="1">
    <citation type="submission" date="2011-12" db="EMBL/GenBank/DDBJ databases">
        <title>The Genome Sequence of Prevotella maculosa OT 289.</title>
        <authorList>
            <consortium name="The Broad Institute Genome Sequencing Platform"/>
            <person name="Earl A."/>
            <person name="Ward D."/>
            <person name="Feldgarden M."/>
            <person name="Gevers D."/>
            <person name="Izard J."/>
            <person name="Blanton J.M."/>
            <person name="Mathney J."/>
            <person name="Tanner A.C."/>
            <person name="Dewhirst F.E."/>
            <person name="Young S.K."/>
            <person name="Zeng Q."/>
            <person name="Gargeya S."/>
            <person name="Fitzgerald M."/>
            <person name="Haas B."/>
            <person name="Abouelleil A."/>
            <person name="Alvarado L."/>
            <person name="Arachchi H.M."/>
            <person name="Berlin A."/>
            <person name="Chapman S.B."/>
            <person name="Gearin G."/>
            <person name="Goldberg J."/>
            <person name="Griggs A."/>
            <person name="Gujja S."/>
            <person name="Hansen M."/>
            <person name="Heiman D."/>
            <person name="Howarth C."/>
            <person name="Larimer J."/>
            <person name="Lui A."/>
            <person name="MacDonald P.J.P."/>
            <person name="McCowen C."/>
            <person name="Montmayeur A."/>
            <person name="Murphy C."/>
            <person name="Neiman D."/>
            <person name="Pearson M."/>
            <person name="Priest M."/>
            <person name="Roberts A."/>
            <person name="Saif S."/>
            <person name="Shea T."/>
            <person name="Sisk P."/>
            <person name="Stolte C."/>
            <person name="Sykes S."/>
            <person name="Wortman J."/>
            <person name="Nusbaum C."/>
            <person name="Birren B."/>
        </authorList>
    </citation>
    <scope>NUCLEOTIDE SEQUENCE [LARGE SCALE GENOMIC DNA]</scope>
    <source>
        <strain evidence="1 2">OT 289</strain>
    </source>
</reference>
<sequence>MYGVFHLRNVLKFIIHRFNKATITRIVEKDYYQHNFYL</sequence>
<keyword evidence="2" id="KW-1185">Reference proteome</keyword>
<dbReference type="EMBL" id="AGEK01000028">
    <property type="protein sequence ID" value="EHO69724.1"/>
    <property type="molecule type" value="Genomic_DNA"/>
</dbReference>
<proteinExistence type="predicted"/>
<gene>
    <name evidence="1" type="ORF">HMPREF9944_01581</name>
</gene>
<protein>
    <submittedName>
        <fullName evidence="1">Uncharacterized protein</fullName>
    </submittedName>
</protein>